<dbReference type="EMBL" id="CP017415">
    <property type="protein sequence ID" value="AOU97583.1"/>
    <property type="molecule type" value="Genomic_DNA"/>
</dbReference>
<keyword evidence="1" id="KW-0808">Transferase</keyword>
<keyword evidence="5" id="KW-1185">Reference proteome</keyword>
<dbReference type="Gene3D" id="3.40.630.30">
    <property type="match status" value="1"/>
</dbReference>
<dbReference type="Pfam" id="PF00583">
    <property type="entry name" value="Acetyltransf_1"/>
    <property type="match status" value="1"/>
</dbReference>
<protein>
    <recommendedName>
        <fullName evidence="3">N-acetyltransferase domain-containing protein</fullName>
    </recommendedName>
</protein>
<dbReference type="AlphaFoldDB" id="A0A1D8IM92"/>
<reference evidence="5" key="1">
    <citation type="submission" date="2016-09" db="EMBL/GenBank/DDBJ databases">
        <title>Acidihalobacter prosperus F5.</title>
        <authorList>
            <person name="Khaleque H.N."/>
            <person name="Ramsay J.P."/>
            <person name="Kaksonen A.H."/>
            <person name="Boxall N.J."/>
            <person name="Watkin E.L.J."/>
        </authorList>
    </citation>
    <scope>NUCLEOTIDE SEQUENCE [LARGE SCALE GENOMIC DNA]</scope>
    <source>
        <strain evidence="5">F5</strain>
    </source>
</reference>
<name>A0A1D8IM92_9GAMM</name>
<gene>
    <name evidence="4" type="ORF">BI364_06075</name>
</gene>
<evidence type="ECO:0000256" key="2">
    <source>
        <dbReference type="ARBA" id="ARBA00023315"/>
    </source>
</evidence>
<evidence type="ECO:0000313" key="4">
    <source>
        <dbReference type="EMBL" id="AOU97583.1"/>
    </source>
</evidence>
<dbReference type="InterPro" id="IPR016181">
    <property type="entry name" value="Acyl_CoA_acyltransferase"/>
</dbReference>
<feature type="domain" description="N-acetyltransferase" evidence="3">
    <location>
        <begin position="1"/>
        <end position="169"/>
    </location>
</feature>
<sequence length="169" mass="19154">MHLRLAVPSDARDIARVHVESWRVAYRGLVPQTYLDKLSVESREAFWMQTISTEACEVWVAEVDSALVGWIALGASRDDDATFDVGELQAIYLLPEYWAHGIGRALWRVACGRLLERGFSSAVVWVFADNARAIRFYRAAGFTLNSELEDSGDYDGMELKYARYEIILV</sequence>
<dbReference type="Proteomes" id="UP000095401">
    <property type="component" value="Chromosome"/>
</dbReference>
<accession>A0A1D8IM92</accession>
<proteinExistence type="predicted"/>
<organism evidence="4 5">
    <name type="scientific">Acidihalobacter yilgarnensis</name>
    <dbReference type="NCBI Taxonomy" id="2819280"/>
    <lineage>
        <taxon>Bacteria</taxon>
        <taxon>Pseudomonadati</taxon>
        <taxon>Pseudomonadota</taxon>
        <taxon>Gammaproteobacteria</taxon>
        <taxon>Chromatiales</taxon>
        <taxon>Ectothiorhodospiraceae</taxon>
        <taxon>Acidihalobacter</taxon>
    </lineage>
</organism>
<dbReference type="SUPFAM" id="SSF55729">
    <property type="entry name" value="Acyl-CoA N-acyltransferases (Nat)"/>
    <property type="match status" value="1"/>
</dbReference>
<evidence type="ECO:0000259" key="3">
    <source>
        <dbReference type="PROSITE" id="PS51186"/>
    </source>
</evidence>
<evidence type="ECO:0000256" key="1">
    <source>
        <dbReference type="ARBA" id="ARBA00022679"/>
    </source>
</evidence>
<dbReference type="InterPro" id="IPR000182">
    <property type="entry name" value="GNAT_dom"/>
</dbReference>
<dbReference type="KEGG" id="aprs:BI364_06075"/>
<dbReference type="InterPro" id="IPR050832">
    <property type="entry name" value="Bact_Acetyltransf"/>
</dbReference>
<evidence type="ECO:0000313" key="5">
    <source>
        <dbReference type="Proteomes" id="UP000095401"/>
    </source>
</evidence>
<keyword evidence="2" id="KW-0012">Acyltransferase</keyword>
<dbReference type="RefSeq" id="WP_070077968.1">
    <property type="nucleotide sequence ID" value="NZ_CP017415.1"/>
</dbReference>
<dbReference type="GO" id="GO:0016747">
    <property type="term" value="F:acyltransferase activity, transferring groups other than amino-acyl groups"/>
    <property type="evidence" value="ECO:0007669"/>
    <property type="project" value="InterPro"/>
</dbReference>
<dbReference type="PANTHER" id="PTHR43877">
    <property type="entry name" value="AMINOALKYLPHOSPHONATE N-ACETYLTRANSFERASE-RELATED-RELATED"/>
    <property type="match status" value="1"/>
</dbReference>
<dbReference type="PROSITE" id="PS51186">
    <property type="entry name" value="GNAT"/>
    <property type="match status" value="1"/>
</dbReference>
<dbReference type="CDD" id="cd04301">
    <property type="entry name" value="NAT_SF"/>
    <property type="match status" value="1"/>
</dbReference>